<evidence type="ECO:0000313" key="3">
    <source>
        <dbReference type="Proteomes" id="UP000193689"/>
    </source>
</evidence>
<feature type="non-terminal residue" evidence="2">
    <location>
        <position position="1"/>
    </location>
</feature>
<organism evidence="2 3">
    <name type="scientific">Pseudomassariella vexata</name>
    <dbReference type="NCBI Taxonomy" id="1141098"/>
    <lineage>
        <taxon>Eukaryota</taxon>
        <taxon>Fungi</taxon>
        <taxon>Dikarya</taxon>
        <taxon>Ascomycota</taxon>
        <taxon>Pezizomycotina</taxon>
        <taxon>Sordariomycetes</taxon>
        <taxon>Xylariomycetidae</taxon>
        <taxon>Amphisphaeriales</taxon>
        <taxon>Pseudomassariaceae</taxon>
        <taxon>Pseudomassariella</taxon>
    </lineage>
</organism>
<comment type="caution">
    <text evidence="2">The sequence shown here is derived from an EMBL/GenBank/DDBJ whole genome shotgun (WGS) entry which is preliminary data.</text>
</comment>
<name>A0A1Y2E895_9PEZI</name>
<dbReference type="RefSeq" id="XP_040718386.1">
    <property type="nucleotide sequence ID" value="XM_040854707.1"/>
</dbReference>
<feature type="non-terminal residue" evidence="2">
    <location>
        <position position="122"/>
    </location>
</feature>
<dbReference type="Pfam" id="PF21530">
    <property type="entry name" value="Pif1_2B_dom"/>
    <property type="match status" value="1"/>
</dbReference>
<accession>A0A1Y2E895</accession>
<dbReference type="Proteomes" id="UP000193689">
    <property type="component" value="Unassembled WGS sequence"/>
</dbReference>
<keyword evidence="3" id="KW-1185">Reference proteome</keyword>
<protein>
    <recommendedName>
        <fullName evidence="1">DNA helicase Pif1-like 2B domain-containing protein</fullName>
    </recommendedName>
</protein>
<dbReference type="OrthoDB" id="5104248at2759"/>
<dbReference type="AlphaFoldDB" id="A0A1Y2E895"/>
<gene>
    <name evidence="2" type="ORF">BCR38DRAFT_316498</name>
</gene>
<dbReference type="EMBL" id="MCFJ01000004">
    <property type="protein sequence ID" value="ORY67762.1"/>
    <property type="molecule type" value="Genomic_DNA"/>
</dbReference>
<proteinExistence type="predicted"/>
<sequence>PIVQVVAKSVGPGAATTADDKAGNLAKQFPVCIGARLMLTYNLWQAVGLCNGARGTVYDIGWAAEADPARDQPCVILIEFDKYSGPPFLTTPEGGKIVPILPVQRDFLVGAKNCTRTQFPLV</sequence>
<dbReference type="STRING" id="1141098.A0A1Y2E895"/>
<evidence type="ECO:0000313" key="2">
    <source>
        <dbReference type="EMBL" id="ORY67762.1"/>
    </source>
</evidence>
<evidence type="ECO:0000259" key="1">
    <source>
        <dbReference type="Pfam" id="PF21530"/>
    </source>
</evidence>
<reference evidence="2 3" key="1">
    <citation type="submission" date="2016-07" db="EMBL/GenBank/DDBJ databases">
        <title>Pervasive Adenine N6-methylation of Active Genes in Fungi.</title>
        <authorList>
            <consortium name="DOE Joint Genome Institute"/>
            <person name="Mondo S.J."/>
            <person name="Dannebaum R.O."/>
            <person name="Kuo R.C."/>
            <person name="Labutti K."/>
            <person name="Haridas S."/>
            <person name="Kuo A."/>
            <person name="Salamov A."/>
            <person name="Ahrendt S.R."/>
            <person name="Lipzen A."/>
            <person name="Sullivan W."/>
            <person name="Andreopoulos W.B."/>
            <person name="Clum A."/>
            <person name="Lindquist E."/>
            <person name="Daum C."/>
            <person name="Ramamoorthy G.K."/>
            <person name="Gryganskyi A."/>
            <person name="Culley D."/>
            <person name="Magnuson J.K."/>
            <person name="James T.Y."/>
            <person name="O'Malley M.A."/>
            <person name="Stajich J.E."/>
            <person name="Spatafora J.W."/>
            <person name="Visel A."/>
            <person name="Grigoriev I.V."/>
        </authorList>
    </citation>
    <scope>NUCLEOTIDE SEQUENCE [LARGE SCALE GENOMIC DNA]</scope>
    <source>
        <strain evidence="2 3">CBS 129021</strain>
    </source>
</reference>
<dbReference type="InParanoid" id="A0A1Y2E895"/>
<dbReference type="GeneID" id="63770919"/>
<feature type="domain" description="DNA helicase Pif1-like 2B" evidence="1">
    <location>
        <begin position="33"/>
        <end position="58"/>
    </location>
</feature>
<dbReference type="InterPro" id="IPR049163">
    <property type="entry name" value="Pif1-like_2B_dom"/>
</dbReference>